<dbReference type="Pfam" id="PF00109">
    <property type="entry name" value="ketoacyl-synt"/>
    <property type="match status" value="4"/>
</dbReference>
<dbReference type="InterPro" id="IPR050091">
    <property type="entry name" value="PKS_NRPS_Biosynth_Enz"/>
</dbReference>
<feature type="region of interest" description="C-terminal hotdog fold" evidence="7">
    <location>
        <begin position="1572"/>
        <end position="1715"/>
    </location>
</feature>
<dbReference type="InterPro" id="IPR009081">
    <property type="entry name" value="PP-bd_ACP"/>
</dbReference>
<feature type="region of interest" description="N-terminal hotdog fold" evidence="7">
    <location>
        <begin position="3098"/>
        <end position="3215"/>
    </location>
</feature>
<dbReference type="EMBL" id="FMZZ01000007">
    <property type="protein sequence ID" value="SDD13058.1"/>
    <property type="molecule type" value="Genomic_DNA"/>
</dbReference>
<dbReference type="InterPro" id="IPR049900">
    <property type="entry name" value="PKS_mFAS_DH"/>
</dbReference>
<dbReference type="SMART" id="SM00826">
    <property type="entry name" value="PKS_DH"/>
    <property type="match status" value="3"/>
</dbReference>
<proteinExistence type="predicted"/>
<dbReference type="PANTHER" id="PTHR43775:SF51">
    <property type="entry name" value="INACTIVE PHENOLPHTHIOCEROL SYNTHESIS POLYKETIDE SYNTHASE TYPE I PKS1-RELATED"/>
    <property type="match status" value="1"/>
</dbReference>
<keyword evidence="3" id="KW-0808">Transferase</keyword>
<dbReference type="PROSITE" id="PS00012">
    <property type="entry name" value="PHOSPHOPANTETHEINE"/>
    <property type="match status" value="3"/>
</dbReference>
<keyword evidence="6" id="KW-0012">Acyltransferase</keyword>
<dbReference type="SUPFAM" id="SSF51735">
    <property type="entry name" value="NAD(P)-binding Rossmann-fold domains"/>
    <property type="match status" value="6"/>
</dbReference>
<feature type="active site" description="Proton acceptor; for dehydratase activity" evidence="7">
    <location>
        <position position="3127"/>
    </location>
</feature>
<feature type="region of interest" description="Disordered" evidence="8">
    <location>
        <begin position="5379"/>
        <end position="5398"/>
    </location>
</feature>
<dbReference type="Gene3D" id="1.10.1200.10">
    <property type="entry name" value="ACP-like"/>
    <property type="match status" value="4"/>
</dbReference>
<feature type="active site" description="Proton donor; for dehydratase activity" evidence="7">
    <location>
        <position position="4907"/>
    </location>
</feature>
<dbReference type="InterPro" id="IPR014031">
    <property type="entry name" value="Ketoacyl_synth_C"/>
</dbReference>
<name>A0A1G6S838_9PSEU</name>
<dbReference type="Gene3D" id="3.30.70.3290">
    <property type="match status" value="3"/>
</dbReference>
<dbReference type="PROSITE" id="PS52019">
    <property type="entry name" value="PKS_MFAS_DH"/>
    <property type="match status" value="3"/>
</dbReference>
<evidence type="ECO:0000259" key="11">
    <source>
        <dbReference type="PROSITE" id="PS52019"/>
    </source>
</evidence>
<dbReference type="Pfam" id="PF14765">
    <property type="entry name" value="PS-DH"/>
    <property type="match status" value="3"/>
</dbReference>
<evidence type="ECO:0000256" key="5">
    <source>
        <dbReference type="ARBA" id="ARBA00023268"/>
    </source>
</evidence>
<feature type="active site" description="Proton donor; for dehydratase activity" evidence="7">
    <location>
        <position position="1633"/>
    </location>
</feature>
<dbReference type="PROSITE" id="PS00606">
    <property type="entry name" value="KS3_1"/>
    <property type="match status" value="3"/>
</dbReference>
<dbReference type="Proteomes" id="UP000199501">
    <property type="component" value="Unassembled WGS sequence"/>
</dbReference>
<keyword evidence="5" id="KW-0511">Multifunctional enzyme</keyword>
<dbReference type="RefSeq" id="WP_139190759.1">
    <property type="nucleotide sequence ID" value="NZ_FMZZ01000007.1"/>
</dbReference>
<dbReference type="InterPro" id="IPR055123">
    <property type="entry name" value="SpnB-like_Rossmann"/>
</dbReference>
<dbReference type="CDD" id="cd08956">
    <property type="entry name" value="KR_3_FAS_SDR_x"/>
    <property type="match status" value="3"/>
</dbReference>
<dbReference type="FunFam" id="3.40.47.10:FF:000019">
    <property type="entry name" value="Polyketide synthase type I"/>
    <property type="match status" value="4"/>
</dbReference>
<accession>A0A1G6S838</accession>
<dbReference type="STRING" id="1271860.SAMN05216174_107281"/>
<dbReference type="InterPro" id="IPR036291">
    <property type="entry name" value="NAD(P)-bd_dom_sf"/>
</dbReference>
<dbReference type="InterPro" id="IPR020806">
    <property type="entry name" value="PKS_PP-bd"/>
</dbReference>
<dbReference type="InterPro" id="IPR013968">
    <property type="entry name" value="PKS_KR"/>
</dbReference>
<gene>
    <name evidence="12" type="ORF">SAMN05216174_107281</name>
</gene>
<feature type="region of interest" description="Disordered" evidence="8">
    <location>
        <begin position="2105"/>
        <end position="2125"/>
    </location>
</feature>
<dbReference type="Gene3D" id="3.40.47.10">
    <property type="match status" value="4"/>
</dbReference>
<dbReference type="InterPro" id="IPR049552">
    <property type="entry name" value="PKS_DH_N"/>
</dbReference>
<reference evidence="13" key="1">
    <citation type="submission" date="2016-10" db="EMBL/GenBank/DDBJ databases">
        <authorList>
            <person name="Varghese N."/>
            <person name="Submissions S."/>
        </authorList>
    </citation>
    <scope>NUCLEOTIDE SEQUENCE [LARGE SCALE GENOMIC DNA]</scope>
    <source>
        <strain evidence="13">IBRC-M 10403</strain>
    </source>
</reference>
<dbReference type="SUPFAM" id="SSF52151">
    <property type="entry name" value="FabD/lysophospholipase-like"/>
    <property type="match status" value="3"/>
</dbReference>
<dbReference type="InterPro" id="IPR057326">
    <property type="entry name" value="KR_dom"/>
</dbReference>
<dbReference type="Pfam" id="PF00698">
    <property type="entry name" value="Acyl_transf_1"/>
    <property type="match status" value="3"/>
</dbReference>
<dbReference type="Gene3D" id="3.40.50.720">
    <property type="entry name" value="NAD(P)-binding Rossmann-like Domain"/>
    <property type="match status" value="3"/>
</dbReference>
<evidence type="ECO:0000256" key="1">
    <source>
        <dbReference type="ARBA" id="ARBA00022450"/>
    </source>
</evidence>
<feature type="domain" description="Ketosynthase family 3 (KS3)" evidence="10">
    <location>
        <begin position="2218"/>
        <end position="2642"/>
    </location>
</feature>
<dbReference type="SMART" id="SM00825">
    <property type="entry name" value="PKS_KS"/>
    <property type="match status" value="4"/>
</dbReference>
<dbReference type="GO" id="GO:0004315">
    <property type="term" value="F:3-oxoacyl-[acyl-carrier-protein] synthase activity"/>
    <property type="evidence" value="ECO:0007669"/>
    <property type="project" value="InterPro"/>
</dbReference>
<dbReference type="Pfam" id="PF21089">
    <property type="entry name" value="PKS_DH_N"/>
    <property type="match status" value="3"/>
</dbReference>
<dbReference type="SMART" id="SM00823">
    <property type="entry name" value="PKS_PP"/>
    <property type="match status" value="4"/>
</dbReference>
<sequence>MSTWPGGHDGDHTDPVAIVGLSCRLPGAAGIAEFWDLLSDGRSAVTEAPDDRRATVSGSVRLDGETRFGAFLDGVGDFDAEFFGISAREAAAMDPQQRIVLELTWAALEDAGIVPADLRGSSASVFVGSLREDYTSLVHSGGDRAITQHTNTGTHRAIIANRVSYALDLRGPSVVVDTAQSSSLVAVHWAAQSVRSGESPIAIAAGVNLNLLAEGALGARRFGGLSPDGHAYVFDARANGYVRGEGAAVVVLKPLSAAVADGDDVYAVILGSAANNDGATPGLTVPSPQAQQRVIEAAQRRAGVTPAEVQYVELHGTGTPVGDPVEAAALGAVFAGRDADQPLVVGSVKTNVGHLEGAAGITGLVKAVLGIRRRRLPASLDFETPNPAIPLAELGLRVATDLADWPRPDRPLVAGVSSFGMGGTNAHVVLAEPPPVERPAAEPDSALVAVPVSARTPAALRAHAALLRGLDLSPHDLGFSLATTRTAFRRRAVVLAADAEELRAGLAAVADGTAAPNVVSETDHGAAPDGADEPTAALVRLAVEYVGGAEVDWAAAYAGVRARRVRLPGYPFQRERFWTGERKTPRATASGDDPAEIVKAQVAAVLGQADPDAVDLATNFRDLGFSSLMTVELIENLSAVTGRALSGGLLFDYPTPRELIGHLAETGVDPGAARPTARTRPVSDDEDRDAIAIVGMACRYPGGIETPEDLWRVVAQERDVLGPFPADRGWRPGDGYARTGGFLHTAAEFDAEFFGISPREALAMDPQQRLLLQTSWEALERAGIDPRSLRGSHTGVFVGGTAADYGPRMHEADDSVKGYVLTGTTASVLAGRVAYQLGLVGPTLTVDTACSSSLVAVHLAVRALRSGEAAAALAGGVAVMATPGMFDEFSRQHGLAEDGRCKPFSADADGTGWAEGVGVLVLRRLADARRDGQPVLAVIRGTAINSDGASNGLTAPSGLSQRRLITAALADADLAGSDVDLLEAHGTGTALGDPIEAEAVLATYGQDRDDPLYLGSLKSNIGHTQAAAGVAGVIKVVQAMRHRVLPRSLHADAPTPRVDWSSGRVELLSRALPWERADRPARAGVSAFGISGTNAHVIIEQGEPSPTAVVFTGQGAQRPGMGRELHERFPEFARALDEVCAAFDPHLDRPLRELMFATAADAAPELNQTRYTQPALFAFEVALAALASAEGLSPDLLAGHSIGELAAAYVAGVFSLADAAKLVAARGRLMQRARAGGAMIAVEATEAEIAATLVDGVVVAAVNGPASVVVAGDAEPAETVAAHWRGLGRRVTRLTVSHAFHSPHMDDVLDEFRAVAESIEYHPPRVPVVSAVTGRPLPADVTGYAEHWVGQIRGAVRFHDAVTALRAAGAALFVEVGPSAALTPLIRSAGVARVVPLGRSTGSEPEVFAAGMARVAGEEPTHPFRRDRYWLPPRPARGGAGHPLLDSVVELVDRDEVVLAGTVSLADHPWLAGHVVNGSTLLPGTAFLELALFAGERVGLPEVADLTLQSPLTVPESGSVQIQVTVRDRRLSVHSRLDGEREWSRHATGLLADADPEAARAGAERLEWPSESGSAALGDAYDRLAALGYDYSGVFRGLRAAHHDGDAVYAEVRLPDEHLGHESGYLLHPALVDAVLHPIVLGLVDGDGDGDGLRLPFAWSGVRAHTGVLGGQEVRARITPTGGDTYELLLADATGVPIATVDGLAFRASTRAEAGAVPLHELTWQAVRSTAAQDLRPTVVEVPATADPTATVARCLREIQEWVAVEHDPADRLVLVTRAAMAAVPGEPTADPAAAAVWGLARTAQSEHPDQVVVVDIAADAEAAAAVDAAVRTGEPQAAVRAGRILVPRVAKVAAPAAAAFGWDPDGTVLITGGTGGLGALVARHLRHRHGVRDLVLVSRRGQDAPGAAALAAELAGARIVAADVTDRAALASLVDGLPLSAVIHTAGVLDDATIAALTEERIAAVMAAKADAARHLHELTADRDLAAFVLFSSVSGLLGTAGQANYAAANAYLDALAAHRRADGLPATSLAWGLWQEGMGQSLGETDVRRWARTGIAPLTAEQGLALFDRAMAAAVALPVPAAFQPSLLSAADTVPTLLSGLVRRRSKPSAPPRVLPSGQGMSGKQAADLVRATTAVVLGLSDPNTLDMGKAFREQGFDSLAGVDLRNRLIAATGRQLPATAVFDHPTPRALAAFLADDGQGADGPRQPARTRPRSTEPIAIVGMACRFPGGVRSADDLWRLVLDGRDAISEFPVNRGWDLDRLYHPDPDHPGTSYTRHGGFLHDADLFDAAFFDMSPREALATDPQQRLLLETAWETFEHAGIDPTGLRGTRTGVYTGVMYDDYASRLPVTPPEVEGFLLAGNTSSVVSGRLAYTYGLEGPAITVDTACSSSLVALHLAANALRSGEVDLALAGGVTVMSGPSTFVEFSRQNGLSADGRCKSFSAAADGTGWSEGVGLLLVERLSDARRNGHQVLAVLRGSAVNSDGASNGLTAPNGPAQERVIRAALADAGLSGGDVDLVEAHGTGTRLGDPIEAQALLSTYGQDRDRPVWLGSLKSNLGHAQAAAGVGGVIKVVQALRHGVAPRTLHLGEPSPHVDWSAGAVEPLAEQRDWPELDRPRRAAVSAFGISGTNAHVILEQVETAAPARRPDPAGPVVPLLLSARDGQALRTRAERLRAHLAEDATVDVLDVAGTLADRRAHLDQRAVVLGADRDALLRGLAAVAAGAPGTLTGHGSGRGGLAFLFTGQGAQRAGMSRGLYERSPVYRAAFDEVCAHLDPVLDRPLRSVVFAGSGSADAAMLDQTQFTQAALFAVEVALFRFAEHHGLTPDYLLGHSVGEVAAAHVAGVFDLADACRLVAARGAAMGSARSDGAMAALEASEDEVLGTLAPGAAIAGVNGPRAVVVSGDEAAVTAMVELWSARGRRTRRLAVSHAFHCAHMDGVLAAFRSALDSVTFREPLLPVVSNVTGDIATAARMTSPDYWVSHVREAVRFLDGVRTLRRAGVTEFVELGPDGVLTALVAQAVADEEGAVGAAVSMLRSGRDDLESAYAALGALHVRGVAVDWSPLLPATRLVPLPRYPFQHRRFWLAEPSSAHPLLGAAVALVDGGAVLTGAVGSTGWIGDHRVRDEVVVPGTALLDMVLHAGAAVGCPAVAELTLSVPLAVPDVGTAVVQVGVGAPDTSGGRPVVVHSRTDGEWTQHATGVLVPAGLRPPPAAGEPAGTEVDLTGVYERLAEHGYHYGPAFQGLRAVRVAGADRFVEVELPRRHRADAGRFGVHPALLDAVLHVLLPGVADPAAQAVLPFSWTGVTRHATGATALRAKVSVRGNAASLVAFGGDGRAVLTVEELALLPLGAGRLPAGMHAVAWVDAPAPDTALEPAVAHRVPVADDEDVPAAAKAATHAALAEIRAVLAGNDERRHAFVVAPGLAGAAVLGLVRAAQSEHPGRFVLIEADASATGALLAGALATAEPELAIRDGRVLAPRLTRPANAEDAGVGLGAGPVLITGATGALGTVLARHLVVAHGVRHLVLLSRRGADAPGAATLRAELADLGAAVTLVAADVADRASLEQVFAEHRPTAVVHTAGVVADATVAGLTAEQVDAVLRPKVDAAWHLHELAGATPLVLYSSVAGLLGTAGQANYAAANTFLDALAEHRRASALPAVSLAWGLWARASAMSERLTDADLHRLARFGLRPLDTDEGLALFDAALRTIGTGDPVLALTRIDRSALRGRSDLPAVLRDLAGPAPAAPLGAAAGEPHAPSLVPADLAVVVRDHVAAVLGHADPAEVAADRSFSELGFDSLTAVELRNQLGAAIGRRLPATVVFDHPTPAALAEHLRDLVSVAEPRAQASRPTAAAAGHDEPIAIVGMACRYPGGVASPQDLWRLVAQGRDATSEFPVNRGWPADLYHPDPDHPGTSTTTRGGFLHDADLFDAEFFGLSPREALAVDPQQRQLLETTWEAVENAGLDPQGLRGSRTGVFVGVMYSDYGSRPDLPPEGVEGYLYSGSAGSIASGRLAYTFGFEGPTLTVDTACSSSLVAVHLAASALRRGECELAVAGGATVMATPTPFVEFSRLRGLAADGRCKSFSDAADGTGWAEGAGMMLLEKLSDARRNGHRVLAVLRGSAVNSDGASNGLTAPSGPAQERVIRAALDAAGLAPAEVDLVEAHGTGTRLGDPIEVGAVIAAYGRDRAAPVLLGSLKSNIGHAQAAAGVGGIIKVVQAMRHGMAPATLHVGTPSRHVDWADSGVELLTESRPWPRGQRPRRAGVSSFGFGGTNAHVIIEDAEPVPAAAVAAPTVVPWVLSARGPQALADQAGRVADLSTVDESFTLATRAPMPYRIAATSPAALADATPVRAVGGPLAFAFTGQGAQRAGMGVALAAAHEVFASAFDEVLASFDAPLRSAVRAAIATGDGLDETGTAQPALFAVEVALFRLVQSWGITPRAVLGHSIGELAAAHVAGVLSLPDAATLVAARGALMQALPRGGAMVAVEASSDEVDGLDLPDEVAVAAVNGPASIVLSGAEDAVLAFVAAEFAGRRTKRLAVSHAFHSPLMEPMLADFRAVARELTYRSPVIPAISTVTGQPAEGWTDPEYWVSQVRATVRYHDAVRTARDTGVRTVLEVGPDSVLTGMIAAGFPADSPDNPVAIPLLRAGKPEPDTVAAALGALFARGVDVDWTAVFPGARPVDVPTYAFQRKRFWLAPAGGADVADAGLRAAAHPLLGAAVDLAAGEGDATVWTGRLSTATQPWLADHRVGGALVLPGAALVELVSSAGAVAQLTVTEPVVVPETGTLTLQMAVDGDDVAVFSRADDARPWTRHATATLDTGARRTPPVVQPWPDDREIGVEAVDLTGVYDRVAEHGYEYGPAFQGLRRLLRANGELFAEVEAPVALGDGFAVHPALLDAVLHALLPGVADDRPATLPFAWSGVRFRAAASGPVLRARITPTGQDSARLLVTDADDTALFEVDELVLRPFAALAAAPAGEHLVHAPAWRPLDSPGGSGHDHEVVQVDAGTGDLPRRARQAVHHTLGVLRDWLDRDATGALAVVIGSDLAHAGVRGLVLSAATEHPGRFLLVDHQGWTGAGDVRDAVKDLLATTGVGDEPQIRVDGDEVLVPRLVRGKRQADAAGGAVPWSEGTVMITGGSGALGAELARHLVDRHGARSLLLVSRGGGAPEIEGAQVIAAAGDVTDRAALARLVERHQPVAFVHAAGTLADGTVDRLTPDQVDAVLRPKIDAAWHLHELAGDRPLVLYSSIAGLLGTAGQANYAAGNAFLDALAAHRHTLGLPAVSLAWGLWESGMGGELSAADRGRIRGLGLRSITAPDALAAFDFATSARAGSAAAGGATPVFAVTGVDPAALGPAAPAPLRDLATRHHPGAAARAERPRPAPAGSAIPWEQPKAVLDVIRREIAATLGHGDAAAVSSEVPFTEMGFDSLTAVELRNRLAALTGERLPTTLVFDHPTPSALAEQIRTTMAGKRTEPLLDQLESLLRAGGLDQDAMARLREMLGAAPSASSRAEQVSKNLDDIDDIADDELFALVDKLT</sequence>
<dbReference type="PROSITE" id="PS52004">
    <property type="entry name" value="KS3_2"/>
    <property type="match status" value="4"/>
</dbReference>
<dbReference type="InterPro" id="IPR016035">
    <property type="entry name" value="Acyl_Trfase/lysoPLipase"/>
</dbReference>
<feature type="region of interest" description="N-terminal hotdog fold" evidence="7">
    <location>
        <begin position="1442"/>
        <end position="1558"/>
    </location>
</feature>
<dbReference type="Pfam" id="PF00550">
    <property type="entry name" value="PP-binding"/>
    <property type="match status" value="4"/>
</dbReference>
<dbReference type="CDD" id="cd00833">
    <property type="entry name" value="PKS"/>
    <property type="match status" value="4"/>
</dbReference>
<dbReference type="PROSITE" id="PS50075">
    <property type="entry name" value="CARRIER"/>
    <property type="match status" value="4"/>
</dbReference>
<keyword evidence="13" id="KW-1185">Reference proteome</keyword>
<organism evidence="12 13">
    <name type="scientific">Actinokineospora iranica</name>
    <dbReference type="NCBI Taxonomy" id="1271860"/>
    <lineage>
        <taxon>Bacteria</taxon>
        <taxon>Bacillati</taxon>
        <taxon>Actinomycetota</taxon>
        <taxon>Actinomycetes</taxon>
        <taxon>Pseudonocardiales</taxon>
        <taxon>Pseudonocardiaceae</taxon>
        <taxon>Actinokineospora</taxon>
    </lineage>
</organism>
<feature type="domain" description="Ketosynthase family 3 (KS3)" evidence="10">
    <location>
        <begin position="688"/>
        <end position="1101"/>
    </location>
</feature>
<dbReference type="Pfam" id="PF08659">
    <property type="entry name" value="KR"/>
    <property type="match status" value="3"/>
</dbReference>
<feature type="active site" description="Proton acceptor; for dehydratase activity" evidence="7">
    <location>
        <position position="1474"/>
    </location>
</feature>
<dbReference type="InterPro" id="IPR020807">
    <property type="entry name" value="PKS_DH"/>
</dbReference>
<dbReference type="GO" id="GO:0004312">
    <property type="term" value="F:fatty acid synthase activity"/>
    <property type="evidence" value="ECO:0007669"/>
    <property type="project" value="TreeGrafter"/>
</dbReference>
<dbReference type="GO" id="GO:0031177">
    <property type="term" value="F:phosphopantetheine binding"/>
    <property type="evidence" value="ECO:0007669"/>
    <property type="project" value="InterPro"/>
</dbReference>
<evidence type="ECO:0000259" key="10">
    <source>
        <dbReference type="PROSITE" id="PS52004"/>
    </source>
</evidence>
<dbReference type="SUPFAM" id="SSF47336">
    <property type="entry name" value="ACP-like"/>
    <property type="match status" value="4"/>
</dbReference>
<dbReference type="InterPro" id="IPR016039">
    <property type="entry name" value="Thiolase-like"/>
</dbReference>
<dbReference type="InterPro" id="IPR042104">
    <property type="entry name" value="PKS_dehydratase_sf"/>
</dbReference>
<feature type="region of interest" description="C-terminal hotdog fold" evidence="7">
    <location>
        <begin position="4849"/>
        <end position="4984"/>
    </location>
</feature>
<feature type="domain" description="Carrier" evidence="9">
    <location>
        <begin position="592"/>
        <end position="667"/>
    </location>
</feature>
<dbReference type="InterPro" id="IPR014043">
    <property type="entry name" value="Acyl_transferase_dom"/>
</dbReference>
<evidence type="ECO:0000256" key="8">
    <source>
        <dbReference type="SAM" id="MobiDB-lite"/>
    </source>
</evidence>
<dbReference type="SMART" id="SM01294">
    <property type="entry name" value="PKS_PP_betabranch"/>
    <property type="match status" value="2"/>
</dbReference>
<dbReference type="InterPro" id="IPR032821">
    <property type="entry name" value="PKS_assoc"/>
</dbReference>
<dbReference type="PANTHER" id="PTHR43775">
    <property type="entry name" value="FATTY ACID SYNTHASE"/>
    <property type="match status" value="1"/>
</dbReference>
<evidence type="ECO:0000313" key="13">
    <source>
        <dbReference type="Proteomes" id="UP000199501"/>
    </source>
</evidence>
<protein>
    <submittedName>
        <fullName evidence="12">Pimaricinolide synthase PimS1</fullName>
    </submittedName>
</protein>
<keyword evidence="2" id="KW-0597">Phosphoprotein</keyword>
<dbReference type="SMART" id="SM00827">
    <property type="entry name" value="PKS_AT"/>
    <property type="match status" value="3"/>
</dbReference>
<feature type="domain" description="PKS/mFAS DH" evidence="11">
    <location>
        <begin position="1442"/>
        <end position="1715"/>
    </location>
</feature>
<keyword evidence="4" id="KW-0677">Repeat</keyword>
<feature type="domain" description="Carrier" evidence="9">
    <location>
        <begin position="2126"/>
        <end position="2201"/>
    </location>
</feature>
<dbReference type="SUPFAM" id="SSF53901">
    <property type="entry name" value="Thiolase-like"/>
    <property type="match status" value="4"/>
</dbReference>
<evidence type="ECO:0000313" key="12">
    <source>
        <dbReference type="EMBL" id="SDD13058.1"/>
    </source>
</evidence>
<dbReference type="FunFam" id="1.10.1200.10:FF:000007">
    <property type="entry name" value="Probable polyketide synthase pks17"/>
    <property type="match status" value="1"/>
</dbReference>
<feature type="domain" description="Ketosynthase family 3 (KS3)" evidence="10">
    <location>
        <begin position="13"/>
        <end position="432"/>
    </location>
</feature>
<dbReference type="InterPro" id="IPR001227">
    <property type="entry name" value="Ac_transferase_dom_sf"/>
</dbReference>
<dbReference type="InterPro" id="IPR020841">
    <property type="entry name" value="PKS_Beta-ketoAc_synthase_dom"/>
</dbReference>
<dbReference type="SMART" id="SM00822">
    <property type="entry name" value="PKS_KR"/>
    <property type="match status" value="3"/>
</dbReference>
<dbReference type="GO" id="GO:0006633">
    <property type="term" value="P:fatty acid biosynthetic process"/>
    <property type="evidence" value="ECO:0007669"/>
    <property type="project" value="InterPro"/>
</dbReference>
<dbReference type="InterPro" id="IPR016036">
    <property type="entry name" value="Malonyl_transacylase_ACP-bd"/>
</dbReference>
<dbReference type="OrthoDB" id="9778690at2"/>
<feature type="region of interest" description="C-terminal hotdog fold" evidence="7">
    <location>
        <begin position="3224"/>
        <end position="3361"/>
    </location>
</feature>
<dbReference type="InterPro" id="IPR014030">
    <property type="entry name" value="Ketoacyl_synth_N"/>
</dbReference>
<feature type="domain" description="Ketosynthase family 3 (KS3)" evidence="10">
    <location>
        <begin position="3864"/>
        <end position="4287"/>
    </location>
</feature>
<dbReference type="Gene3D" id="3.10.129.110">
    <property type="entry name" value="Polyketide synthase dehydratase"/>
    <property type="match status" value="3"/>
</dbReference>
<dbReference type="Pfam" id="PF16197">
    <property type="entry name" value="KAsynt_C_assoc"/>
    <property type="match status" value="3"/>
</dbReference>
<evidence type="ECO:0000256" key="2">
    <source>
        <dbReference type="ARBA" id="ARBA00022553"/>
    </source>
</evidence>
<feature type="active site" description="Proton donor; for dehydratase activity" evidence="7">
    <location>
        <position position="3285"/>
    </location>
</feature>
<dbReference type="InterPro" id="IPR049551">
    <property type="entry name" value="PKS_DH_C"/>
</dbReference>
<feature type="domain" description="Carrier" evidence="9">
    <location>
        <begin position="3769"/>
        <end position="3844"/>
    </location>
</feature>
<dbReference type="SUPFAM" id="SSF55048">
    <property type="entry name" value="Probable ACP-binding domain of malonyl-CoA ACP transacylase"/>
    <property type="match status" value="3"/>
</dbReference>
<evidence type="ECO:0000256" key="3">
    <source>
        <dbReference type="ARBA" id="ARBA00022679"/>
    </source>
</evidence>
<feature type="region of interest" description="N-terminal hotdog fold" evidence="7">
    <location>
        <begin position="4722"/>
        <end position="4834"/>
    </location>
</feature>
<feature type="active site" description="Proton acceptor; for dehydratase activity" evidence="7">
    <location>
        <position position="4756"/>
    </location>
</feature>
<evidence type="ECO:0000256" key="6">
    <source>
        <dbReference type="ARBA" id="ARBA00023315"/>
    </source>
</evidence>
<dbReference type="Pfam" id="PF22953">
    <property type="entry name" value="SpnB_Rossmann"/>
    <property type="match status" value="2"/>
</dbReference>
<dbReference type="InterPro" id="IPR006162">
    <property type="entry name" value="Ppantetheine_attach_site"/>
</dbReference>
<evidence type="ECO:0000259" key="9">
    <source>
        <dbReference type="PROSITE" id="PS50075"/>
    </source>
</evidence>
<evidence type="ECO:0000256" key="7">
    <source>
        <dbReference type="PROSITE-ProRule" id="PRU01363"/>
    </source>
</evidence>
<feature type="domain" description="PKS/mFAS DH" evidence="11">
    <location>
        <begin position="3098"/>
        <end position="3361"/>
    </location>
</feature>
<feature type="domain" description="Carrier" evidence="9">
    <location>
        <begin position="5404"/>
        <end position="5479"/>
    </location>
</feature>
<keyword evidence="1" id="KW-0596">Phosphopantetheine</keyword>
<dbReference type="InterPro" id="IPR018201">
    <property type="entry name" value="Ketoacyl_synth_AS"/>
</dbReference>
<evidence type="ECO:0000256" key="4">
    <source>
        <dbReference type="ARBA" id="ARBA00022737"/>
    </source>
</evidence>
<dbReference type="InterPro" id="IPR036736">
    <property type="entry name" value="ACP-like_sf"/>
</dbReference>
<feature type="domain" description="PKS/mFAS DH" evidence="11">
    <location>
        <begin position="4722"/>
        <end position="4984"/>
    </location>
</feature>
<dbReference type="Gene3D" id="3.40.366.10">
    <property type="entry name" value="Malonyl-Coenzyme A Acyl Carrier Protein, domain 2"/>
    <property type="match status" value="3"/>
</dbReference>
<dbReference type="Pfam" id="PF02801">
    <property type="entry name" value="Ketoacyl-synt_C"/>
    <property type="match status" value="4"/>
</dbReference>